<dbReference type="EC" id="6.1.1.7" evidence="1"/>
<comment type="caution">
    <text evidence="1">The sequence shown here is derived from an EMBL/GenBank/DDBJ whole genome shotgun (WGS) entry which is preliminary data.</text>
</comment>
<organism evidence="1 2">
    <name type="scientific">Coemansia aciculifera</name>
    <dbReference type="NCBI Taxonomy" id="417176"/>
    <lineage>
        <taxon>Eukaryota</taxon>
        <taxon>Fungi</taxon>
        <taxon>Fungi incertae sedis</taxon>
        <taxon>Zoopagomycota</taxon>
        <taxon>Kickxellomycotina</taxon>
        <taxon>Kickxellomycetes</taxon>
        <taxon>Kickxellales</taxon>
        <taxon>Kickxellaceae</taxon>
        <taxon>Coemansia</taxon>
    </lineage>
</organism>
<name>A0ACC1M424_9FUNG</name>
<feature type="non-terminal residue" evidence="1">
    <location>
        <position position="78"/>
    </location>
</feature>
<evidence type="ECO:0000313" key="1">
    <source>
        <dbReference type="EMBL" id="KAJ2893332.1"/>
    </source>
</evidence>
<sequence>MTTEWTAKKVRDTFIEYFQAEGHTFVPSSSTIPHDDPTLLFANAGMNQYKPIFQGTVDPGSDFAKLTRACNSQKCIRA</sequence>
<keyword evidence="1" id="KW-0436">Ligase</keyword>
<dbReference type="Proteomes" id="UP001139981">
    <property type="component" value="Unassembled WGS sequence"/>
</dbReference>
<evidence type="ECO:0000313" key="2">
    <source>
        <dbReference type="Proteomes" id="UP001139981"/>
    </source>
</evidence>
<gene>
    <name evidence="1" type="primary">ALA1_1</name>
    <name evidence="1" type="ORF">IWW38_002893</name>
</gene>
<reference evidence="1" key="1">
    <citation type="submission" date="2022-07" db="EMBL/GenBank/DDBJ databases">
        <title>Phylogenomic reconstructions and comparative analyses of Kickxellomycotina fungi.</title>
        <authorList>
            <person name="Reynolds N.K."/>
            <person name="Stajich J.E."/>
            <person name="Barry K."/>
            <person name="Grigoriev I.V."/>
            <person name="Crous P."/>
            <person name="Smith M.E."/>
        </authorList>
    </citation>
    <scope>NUCLEOTIDE SEQUENCE</scope>
    <source>
        <strain evidence="1">CBS 190363</strain>
    </source>
</reference>
<proteinExistence type="predicted"/>
<dbReference type="EMBL" id="JANBVB010000559">
    <property type="protein sequence ID" value="KAJ2893332.1"/>
    <property type="molecule type" value="Genomic_DNA"/>
</dbReference>
<accession>A0ACC1M424</accession>
<keyword evidence="2" id="KW-1185">Reference proteome</keyword>
<protein>
    <submittedName>
        <fullName evidence="1">Alanine--tRNA ligase</fullName>
        <ecNumber evidence="1">6.1.1.7</ecNumber>
    </submittedName>
</protein>